<reference evidence="3" key="1">
    <citation type="submission" date="2016-10" db="EMBL/GenBank/DDBJ databases">
        <authorList>
            <person name="Varghese N."/>
            <person name="Submissions S."/>
        </authorList>
    </citation>
    <scope>NUCLEOTIDE SEQUENCE [LARGE SCALE GENOMIC DNA]</scope>
    <source>
        <strain evidence="3">Mob M</strain>
    </source>
</reference>
<feature type="transmembrane region" description="Helical" evidence="1">
    <location>
        <begin position="25"/>
        <end position="44"/>
    </location>
</feature>
<dbReference type="RefSeq" id="WP_091932632.1">
    <property type="nucleotide sequence ID" value="NZ_FOUJ01000001.1"/>
</dbReference>
<evidence type="ECO:0000313" key="2">
    <source>
        <dbReference type="EMBL" id="SFM23282.1"/>
    </source>
</evidence>
<keyword evidence="1" id="KW-1133">Transmembrane helix</keyword>
<name>A0A1I4P690_9EURY</name>
<organism evidence="2 3">
    <name type="scientific">Methanolobus profundi</name>
    <dbReference type="NCBI Taxonomy" id="487685"/>
    <lineage>
        <taxon>Archaea</taxon>
        <taxon>Methanobacteriati</taxon>
        <taxon>Methanobacteriota</taxon>
        <taxon>Stenosarchaea group</taxon>
        <taxon>Methanomicrobia</taxon>
        <taxon>Methanosarcinales</taxon>
        <taxon>Methanosarcinaceae</taxon>
        <taxon>Methanolobus</taxon>
    </lineage>
</organism>
<dbReference type="AlphaFoldDB" id="A0A1I4P690"/>
<sequence length="74" mass="8393">MNTDKKKMIHAKQKSVAILKRNRQLLKIDILVLSIGLAFSYFGNEGIGNPILWLGVIIFVYSIASSFMVKRQLI</sequence>
<protein>
    <submittedName>
        <fullName evidence="2">Uncharacterized protein</fullName>
    </submittedName>
</protein>
<accession>A0A1I4P690</accession>
<keyword evidence="1" id="KW-0472">Membrane</keyword>
<gene>
    <name evidence="2" type="ORF">SAMN04488696_0473</name>
</gene>
<keyword evidence="3" id="KW-1185">Reference proteome</keyword>
<feature type="transmembrane region" description="Helical" evidence="1">
    <location>
        <begin position="50"/>
        <end position="69"/>
    </location>
</feature>
<proteinExistence type="predicted"/>
<evidence type="ECO:0000256" key="1">
    <source>
        <dbReference type="SAM" id="Phobius"/>
    </source>
</evidence>
<keyword evidence="1" id="KW-0812">Transmembrane</keyword>
<dbReference type="OrthoDB" id="125100at2157"/>
<dbReference type="EMBL" id="FOUJ01000001">
    <property type="protein sequence ID" value="SFM23282.1"/>
    <property type="molecule type" value="Genomic_DNA"/>
</dbReference>
<dbReference type="Proteomes" id="UP000198535">
    <property type="component" value="Unassembled WGS sequence"/>
</dbReference>
<evidence type="ECO:0000313" key="3">
    <source>
        <dbReference type="Proteomes" id="UP000198535"/>
    </source>
</evidence>